<evidence type="ECO:0000256" key="4">
    <source>
        <dbReference type="ARBA" id="ARBA00044235"/>
    </source>
</evidence>
<dbReference type="OMA" id="CHLYKDE"/>
<evidence type="ECO:0000256" key="3">
    <source>
        <dbReference type="ARBA" id="ARBA00044072"/>
    </source>
</evidence>
<dbReference type="STRING" id="75743.A0A401PME4"/>
<gene>
    <name evidence="5" type="ORF">scyTo_0003378</name>
</gene>
<dbReference type="PANTHER" id="PTHR28052:SF1">
    <property type="entry name" value="UPF0545 PROTEIN C22ORF39"/>
    <property type="match status" value="1"/>
</dbReference>
<comment type="similarity">
    <text evidence="1">Belongs to the UPF0545 family.</text>
</comment>
<name>A0A401PME4_SCYTO</name>
<reference evidence="5 6" key="1">
    <citation type="journal article" date="2018" name="Nat. Ecol. Evol.">
        <title>Shark genomes provide insights into elasmobranch evolution and the origin of vertebrates.</title>
        <authorList>
            <person name="Hara Y"/>
            <person name="Yamaguchi K"/>
            <person name="Onimaru K"/>
            <person name="Kadota M"/>
            <person name="Koyanagi M"/>
            <person name="Keeley SD"/>
            <person name="Tatsumi K"/>
            <person name="Tanaka K"/>
            <person name="Motone F"/>
            <person name="Kageyama Y"/>
            <person name="Nozu R"/>
            <person name="Adachi N"/>
            <person name="Nishimura O"/>
            <person name="Nakagawa R"/>
            <person name="Tanegashima C"/>
            <person name="Kiyatake I"/>
            <person name="Matsumoto R"/>
            <person name="Murakumo K"/>
            <person name="Nishida K"/>
            <person name="Terakita A"/>
            <person name="Kuratani S"/>
            <person name="Sato K"/>
            <person name="Hyodo S Kuraku.S."/>
        </authorList>
    </citation>
    <scope>NUCLEOTIDE SEQUENCE [LARGE SCALE GENOMIC DNA]</scope>
</reference>
<evidence type="ECO:0000313" key="6">
    <source>
        <dbReference type="Proteomes" id="UP000288216"/>
    </source>
</evidence>
<organism evidence="5 6">
    <name type="scientific">Scyliorhinus torazame</name>
    <name type="common">Cloudy catshark</name>
    <name type="synonym">Catulus torazame</name>
    <dbReference type="NCBI Taxonomy" id="75743"/>
    <lineage>
        <taxon>Eukaryota</taxon>
        <taxon>Metazoa</taxon>
        <taxon>Chordata</taxon>
        <taxon>Craniata</taxon>
        <taxon>Vertebrata</taxon>
        <taxon>Chondrichthyes</taxon>
        <taxon>Elasmobranchii</taxon>
        <taxon>Galeomorphii</taxon>
        <taxon>Galeoidea</taxon>
        <taxon>Carcharhiniformes</taxon>
        <taxon>Scyliorhinidae</taxon>
        <taxon>Scyliorhinus</taxon>
    </lineage>
</organism>
<dbReference type="EMBL" id="BFAA01000910">
    <property type="protein sequence ID" value="GCB74289.1"/>
    <property type="molecule type" value="Genomic_DNA"/>
</dbReference>
<dbReference type="AlphaFoldDB" id="A0A401PME4"/>
<dbReference type="Proteomes" id="UP000288216">
    <property type="component" value="Unassembled WGS sequence"/>
</dbReference>
<comment type="caution">
    <text evidence="5">The sequence shown here is derived from an EMBL/GenBank/DDBJ whole genome shotgun (WGS) entry which is preliminary data.</text>
</comment>
<sequence>MADDGSWRPPRVCDDYRSEWKHCRSLGNLFHHYYTYGELPSCKQWKKDYKSCMEWEKLKSNEAKKALCESEKKRLEEQQRHLPIWERRTNPPTEWHLPLSDGKGK</sequence>
<evidence type="ECO:0000256" key="2">
    <source>
        <dbReference type="ARBA" id="ARBA00043942"/>
    </source>
</evidence>
<protein>
    <recommendedName>
        <fullName evidence="3">Synaptic plasticity regulator PANTS</fullName>
    </recommendedName>
    <alternativeName>
        <fullName evidence="4">Plasticity-associated neural transcript short</fullName>
    </alternativeName>
</protein>
<proteinExistence type="inferred from homology"/>
<dbReference type="PANTHER" id="PTHR28052">
    <property type="entry name" value="UPF0545 PROTEIN C22ORF39"/>
    <property type="match status" value="1"/>
</dbReference>
<dbReference type="OrthoDB" id="5946508at2759"/>
<evidence type="ECO:0000256" key="1">
    <source>
        <dbReference type="ARBA" id="ARBA00006412"/>
    </source>
</evidence>
<dbReference type="Pfam" id="PF11326">
    <property type="entry name" value="PANTS-like"/>
    <property type="match status" value="1"/>
</dbReference>
<evidence type="ECO:0000313" key="5">
    <source>
        <dbReference type="EMBL" id="GCB74289.1"/>
    </source>
</evidence>
<keyword evidence="6" id="KW-1185">Reference proteome</keyword>
<accession>A0A401PME4</accession>
<dbReference type="InterPro" id="IPR021475">
    <property type="entry name" value="Pants/Emi1-like"/>
</dbReference>
<comment type="subcellular location">
    <subcellularLocation>
        <location evidence="2">Synaptic cleft</location>
    </subcellularLocation>
</comment>
<dbReference type="GO" id="GO:0043083">
    <property type="term" value="C:synaptic cleft"/>
    <property type="evidence" value="ECO:0007669"/>
    <property type="project" value="UniProtKB-SubCell"/>
</dbReference>